<dbReference type="RefSeq" id="WP_091343095.1">
    <property type="nucleotide sequence ID" value="NZ_FNRM01000005.1"/>
</dbReference>
<feature type="signal peptide" evidence="1">
    <location>
        <begin position="1"/>
        <end position="16"/>
    </location>
</feature>
<sequence length="97" mass="11121">MRVWYFVLFVSLPVLAGQPQTTQCTRGDSIRVIEVVYPDGGELPCEVRYTRDGEQQVVWRARNEAGYCEQKAADFVAKQRGWGYQCTLLTQSREVTN</sequence>
<feature type="chain" id="PRO_5011759702" description="Ig-like domain-containing protein" evidence="1">
    <location>
        <begin position="17"/>
        <end position="97"/>
    </location>
</feature>
<reference evidence="3 4" key="1">
    <citation type="submission" date="2016-10" db="EMBL/GenBank/DDBJ databases">
        <authorList>
            <person name="de Groot N.N."/>
        </authorList>
    </citation>
    <scope>NUCLEOTIDE SEQUENCE [LARGE SCALE GENOMIC DNA]</scope>
    <source>
        <strain evidence="3 4">CGMCC 1.3430</strain>
    </source>
</reference>
<dbReference type="OrthoDB" id="5771152at2"/>
<accession>A0A1H4DI76</accession>
<dbReference type="STRING" id="152573.SAMN04488051_105261"/>
<organism evidence="3 4">
    <name type="scientific">Alkalimonas amylolytica</name>
    <dbReference type="NCBI Taxonomy" id="152573"/>
    <lineage>
        <taxon>Bacteria</taxon>
        <taxon>Pseudomonadati</taxon>
        <taxon>Pseudomonadota</taxon>
        <taxon>Gammaproteobacteria</taxon>
        <taxon>Alkalimonas</taxon>
    </lineage>
</organism>
<feature type="domain" description="Ig-like" evidence="2">
    <location>
        <begin position="13"/>
        <end position="96"/>
    </location>
</feature>
<dbReference type="InterPro" id="IPR007110">
    <property type="entry name" value="Ig-like_dom"/>
</dbReference>
<dbReference type="Proteomes" id="UP000198773">
    <property type="component" value="Unassembled WGS sequence"/>
</dbReference>
<dbReference type="PROSITE" id="PS50835">
    <property type="entry name" value="IG_LIKE"/>
    <property type="match status" value="1"/>
</dbReference>
<evidence type="ECO:0000259" key="2">
    <source>
        <dbReference type="PROSITE" id="PS50835"/>
    </source>
</evidence>
<gene>
    <name evidence="3" type="ORF">SAMN04488051_105261</name>
</gene>
<dbReference type="AlphaFoldDB" id="A0A1H4DI76"/>
<protein>
    <recommendedName>
        <fullName evidence="2">Ig-like domain-containing protein</fullName>
    </recommendedName>
</protein>
<proteinExistence type="predicted"/>
<keyword evidence="1" id="KW-0732">Signal</keyword>
<evidence type="ECO:0000313" key="3">
    <source>
        <dbReference type="EMBL" id="SEA72287.1"/>
    </source>
</evidence>
<dbReference type="EMBL" id="FNRM01000005">
    <property type="protein sequence ID" value="SEA72287.1"/>
    <property type="molecule type" value="Genomic_DNA"/>
</dbReference>
<keyword evidence="4" id="KW-1185">Reference proteome</keyword>
<name>A0A1H4DI76_ALKAM</name>
<evidence type="ECO:0000256" key="1">
    <source>
        <dbReference type="SAM" id="SignalP"/>
    </source>
</evidence>
<evidence type="ECO:0000313" key="4">
    <source>
        <dbReference type="Proteomes" id="UP000198773"/>
    </source>
</evidence>